<keyword evidence="4" id="KW-1185">Reference proteome</keyword>
<name>A0ABX0G8Q5_9RHOB</name>
<dbReference type="RefSeq" id="WP_166403289.1">
    <property type="nucleotide sequence ID" value="NZ_JAANHS010000007.1"/>
</dbReference>
<gene>
    <name evidence="3" type="ORF">G8O29_11000</name>
</gene>
<accession>A0ABX0G8Q5</accession>
<dbReference type="InterPro" id="IPR011051">
    <property type="entry name" value="RmlC_Cupin_sf"/>
</dbReference>
<dbReference type="EMBL" id="JAANHS010000007">
    <property type="protein sequence ID" value="NHB77264.1"/>
    <property type="molecule type" value="Genomic_DNA"/>
</dbReference>
<dbReference type="InterPro" id="IPR051610">
    <property type="entry name" value="GPI/OXD"/>
</dbReference>
<dbReference type="SUPFAM" id="SSF51182">
    <property type="entry name" value="RmlC-like cupins"/>
    <property type="match status" value="1"/>
</dbReference>
<dbReference type="Gene3D" id="2.60.120.10">
    <property type="entry name" value="Jelly Rolls"/>
    <property type="match status" value="1"/>
</dbReference>
<protein>
    <submittedName>
        <fullName evidence="3">Cupin domain-containing protein</fullName>
    </submittedName>
</protein>
<reference evidence="3 4" key="1">
    <citation type="journal article" date="2022" name="Microorganisms">
        <title>Genome Sequence and Characterization of a Xanthorhodopsin-Containing, Aerobic Anoxygenic Phototrophic Rhodobacter Species, Isolated from Mesophilic Conditions at Yellowstone National Park.</title>
        <authorList>
            <person name="Kyndt J.A."/>
            <person name="Robertson S."/>
            <person name="Shoffstall I.B."/>
            <person name="Ramaley R.F."/>
            <person name="Meyer T.E."/>
        </authorList>
    </citation>
    <scope>NUCLEOTIDE SEQUENCE [LARGE SCALE GENOMIC DNA]</scope>
    <source>
        <strain evidence="3 4">M37P</strain>
    </source>
</reference>
<evidence type="ECO:0000259" key="2">
    <source>
        <dbReference type="Pfam" id="PF07883"/>
    </source>
</evidence>
<dbReference type="InterPro" id="IPR014710">
    <property type="entry name" value="RmlC-like_jellyroll"/>
</dbReference>
<evidence type="ECO:0000313" key="4">
    <source>
        <dbReference type="Proteomes" id="UP001515660"/>
    </source>
</evidence>
<keyword evidence="1" id="KW-0479">Metal-binding</keyword>
<evidence type="ECO:0000256" key="1">
    <source>
        <dbReference type="ARBA" id="ARBA00022723"/>
    </source>
</evidence>
<sequence>MTPTAAIRIDAQDCAPARWDDPARGTLSWRTLISGEVTPTDTLVCGIAEMQPGETFALHRHAEPEVYFGLEGEGEVLIDGIPHRLAPGVALYIPGMAEHGVPHVTQSLRWFYTFARDRFDQIAYHFTHEAPATEPAPE</sequence>
<evidence type="ECO:0000313" key="3">
    <source>
        <dbReference type="EMBL" id="NHB77264.1"/>
    </source>
</evidence>
<comment type="caution">
    <text evidence="3">The sequence shown here is derived from an EMBL/GenBank/DDBJ whole genome shotgun (WGS) entry which is preliminary data.</text>
</comment>
<dbReference type="Pfam" id="PF07883">
    <property type="entry name" value="Cupin_2"/>
    <property type="match status" value="1"/>
</dbReference>
<proteinExistence type="predicted"/>
<organism evidence="3 4">
    <name type="scientific">Rhodobacter calidifons</name>
    <dbReference type="NCBI Taxonomy" id="2715277"/>
    <lineage>
        <taxon>Bacteria</taxon>
        <taxon>Pseudomonadati</taxon>
        <taxon>Pseudomonadota</taxon>
        <taxon>Alphaproteobacteria</taxon>
        <taxon>Rhodobacterales</taxon>
        <taxon>Rhodobacter group</taxon>
        <taxon>Rhodobacter</taxon>
    </lineage>
</organism>
<feature type="domain" description="Cupin type-2" evidence="2">
    <location>
        <begin position="47"/>
        <end position="109"/>
    </location>
</feature>
<dbReference type="InterPro" id="IPR013096">
    <property type="entry name" value="Cupin_2"/>
</dbReference>
<dbReference type="Proteomes" id="UP001515660">
    <property type="component" value="Unassembled WGS sequence"/>
</dbReference>
<dbReference type="PANTHER" id="PTHR35848:SF6">
    <property type="entry name" value="CUPIN TYPE-2 DOMAIN-CONTAINING PROTEIN"/>
    <property type="match status" value="1"/>
</dbReference>
<dbReference type="PANTHER" id="PTHR35848">
    <property type="entry name" value="OXALATE-BINDING PROTEIN"/>
    <property type="match status" value="1"/>
</dbReference>